<accession>A0A1V2DXH9</accession>
<protein>
    <submittedName>
        <fullName evidence="11">ABC transporter permease</fullName>
    </submittedName>
</protein>
<sequence>MFKPLSICIGLRYTAAKRRNHFISFISLTSMIGLMLGVAVLIIVLSVMNGFDRELKQRILGMVPHAVIEGVNGIDDWRAVKQAVLTHPHVLAAAPFIQGQGMVTGGGEVRGVLINGVLPDQERTVSIIEDHMVEGSLDDLKPGEFGIIVGRLLAASLRLQVGDRVTVVLPEASVTPAGVLPRLKRFTVKGIFSVGAELDGNYTLIHMDDAAKLVRTGGKAQGVRLLVDNLFAAPKVARDAARTLAGRYYVSDWTRTHGNLFQAIRMEKTMIGLLLMFIVAVAAFNIVSTLVMVVTDKTADIAILRTMGATPGRIMRIFIVQGAVIGVFGTLVGTSLGVLGALNISAFISWLEGVIGHKFLSADVYFISYLPSQLQWQDVAIISGAGLAMSLLATIYPAWRASRIDPAEALRYE</sequence>
<dbReference type="RefSeq" id="WP_076722855.1">
    <property type="nucleotide sequence ID" value="NZ_JABWTC010000009.1"/>
</dbReference>
<gene>
    <name evidence="11" type="ORF">BTO32_02575</name>
</gene>
<dbReference type="PANTHER" id="PTHR30489:SF0">
    <property type="entry name" value="LIPOPROTEIN-RELEASING SYSTEM TRANSMEMBRANE PROTEIN LOLE"/>
    <property type="match status" value="1"/>
</dbReference>
<dbReference type="STRING" id="135739.BTO32_02575"/>
<dbReference type="InterPro" id="IPR025857">
    <property type="entry name" value="MacB_PCD"/>
</dbReference>
<dbReference type="NCBIfam" id="TIGR02212">
    <property type="entry name" value="lolCE"/>
    <property type="match status" value="1"/>
</dbReference>
<evidence type="ECO:0000256" key="2">
    <source>
        <dbReference type="ARBA" id="ARBA00005236"/>
    </source>
</evidence>
<reference evidence="11 12" key="1">
    <citation type="submission" date="2016-12" db="EMBL/GenBank/DDBJ databases">
        <title>Marinobacter lutaoensis whole genome sequencing.</title>
        <authorList>
            <person name="Verma A."/>
            <person name="Krishnamurthi S."/>
        </authorList>
    </citation>
    <scope>NUCLEOTIDE SEQUENCE [LARGE SCALE GENOMIC DNA]</scope>
    <source>
        <strain evidence="11 12">T5054</strain>
    </source>
</reference>
<keyword evidence="3" id="KW-0813">Transport</keyword>
<keyword evidence="7 8" id="KW-0472">Membrane</keyword>
<dbReference type="OrthoDB" id="9808461at2"/>
<dbReference type="GO" id="GO:0042953">
    <property type="term" value="P:lipoprotein transport"/>
    <property type="evidence" value="ECO:0007669"/>
    <property type="project" value="InterPro"/>
</dbReference>
<dbReference type="Pfam" id="PF02687">
    <property type="entry name" value="FtsX"/>
    <property type="match status" value="1"/>
</dbReference>
<feature type="transmembrane region" description="Helical" evidence="8">
    <location>
        <begin position="314"/>
        <end position="339"/>
    </location>
</feature>
<keyword evidence="4" id="KW-1003">Cell membrane</keyword>
<evidence type="ECO:0000256" key="8">
    <source>
        <dbReference type="SAM" id="Phobius"/>
    </source>
</evidence>
<proteinExistence type="inferred from homology"/>
<dbReference type="EMBL" id="MSCW01000001">
    <property type="protein sequence ID" value="ONF45362.1"/>
    <property type="molecule type" value="Genomic_DNA"/>
</dbReference>
<dbReference type="GO" id="GO:0098797">
    <property type="term" value="C:plasma membrane protein complex"/>
    <property type="evidence" value="ECO:0007669"/>
    <property type="project" value="TreeGrafter"/>
</dbReference>
<comment type="subcellular location">
    <subcellularLocation>
        <location evidence="1">Cell membrane</location>
        <topology evidence="1">Multi-pass membrane protein</topology>
    </subcellularLocation>
</comment>
<keyword evidence="5 8" id="KW-0812">Transmembrane</keyword>
<dbReference type="PANTHER" id="PTHR30489">
    <property type="entry name" value="LIPOPROTEIN-RELEASING SYSTEM TRANSMEMBRANE PROTEIN LOLE"/>
    <property type="match status" value="1"/>
</dbReference>
<comment type="caution">
    <text evidence="11">The sequence shown here is derived from an EMBL/GenBank/DDBJ whole genome shotgun (WGS) entry which is preliminary data.</text>
</comment>
<feature type="domain" description="ABC3 transporter permease C-terminal" evidence="9">
    <location>
        <begin position="274"/>
        <end position="406"/>
    </location>
</feature>
<comment type="similarity">
    <text evidence="2">Belongs to the ABC-4 integral membrane protein family. LolC/E subfamily.</text>
</comment>
<evidence type="ECO:0000256" key="7">
    <source>
        <dbReference type="ARBA" id="ARBA00023136"/>
    </source>
</evidence>
<evidence type="ECO:0000259" key="10">
    <source>
        <dbReference type="Pfam" id="PF12704"/>
    </source>
</evidence>
<evidence type="ECO:0000313" key="12">
    <source>
        <dbReference type="Proteomes" id="UP000189339"/>
    </source>
</evidence>
<evidence type="ECO:0000256" key="1">
    <source>
        <dbReference type="ARBA" id="ARBA00004651"/>
    </source>
</evidence>
<dbReference type="InterPro" id="IPR051447">
    <property type="entry name" value="Lipoprotein-release_system"/>
</dbReference>
<evidence type="ECO:0000256" key="6">
    <source>
        <dbReference type="ARBA" id="ARBA00022989"/>
    </source>
</evidence>
<name>A0A1V2DXH9_9GAMM</name>
<feature type="transmembrane region" description="Helical" evidence="8">
    <location>
        <begin position="379"/>
        <end position="399"/>
    </location>
</feature>
<evidence type="ECO:0000256" key="3">
    <source>
        <dbReference type="ARBA" id="ARBA00022448"/>
    </source>
</evidence>
<feature type="domain" description="MacB-like periplasmic core" evidence="10">
    <location>
        <begin position="27"/>
        <end position="213"/>
    </location>
</feature>
<dbReference type="AlphaFoldDB" id="A0A1V2DXH9"/>
<dbReference type="InterPro" id="IPR011925">
    <property type="entry name" value="LolCE_TM"/>
</dbReference>
<dbReference type="Proteomes" id="UP000189339">
    <property type="component" value="Unassembled WGS sequence"/>
</dbReference>
<organism evidence="11 12">
    <name type="scientific">Marinobacter lutaoensis</name>
    <dbReference type="NCBI Taxonomy" id="135739"/>
    <lineage>
        <taxon>Bacteria</taxon>
        <taxon>Pseudomonadati</taxon>
        <taxon>Pseudomonadota</taxon>
        <taxon>Gammaproteobacteria</taxon>
        <taxon>Pseudomonadales</taxon>
        <taxon>Marinobacteraceae</taxon>
        <taxon>Marinobacter</taxon>
    </lineage>
</organism>
<keyword evidence="12" id="KW-1185">Reference proteome</keyword>
<evidence type="ECO:0000313" key="11">
    <source>
        <dbReference type="EMBL" id="ONF45362.1"/>
    </source>
</evidence>
<feature type="transmembrane region" description="Helical" evidence="8">
    <location>
        <begin position="271"/>
        <end position="294"/>
    </location>
</feature>
<keyword evidence="6 8" id="KW-1133">Transmembrane helix</keyword>
<dbReference type="GO" id="GO:0044874">
    <property type="term" value="P:lipoprotein localization to outer membrane"/>
    <property type="evidence" value="ECO:0007669"/>
    <property type="project" value="TreeGrafter"/>
</dbReference>
<evidence type="ECO:0000259" key="9">
    <source>
        <dbReference type="Pfam" id="PF02687"/>
    </source>
</evidence>
<evidence type="ECO:0000256" key="4">
    <source>
        <dbReference type="ARBA" id="ARBA00022475"/>
    </source>
</evidence>
<evidence type="ECO:0000256" key="5">
    <source>
        <dbReference type="ARBA" id="ARBA00022692"/>
    </source>
</evidence>
<dbReference type="InterPro" id="IPR003838">
    <property type="entry name" value="ABC3_permease_C"/>
</dbReference>
<dbReference type="Pfam" id="PF12704">
    <property type="entry name" value="MacB_PCD"/>
    <property type="match status" value="1"/>
</dbReference>
<feature type="transmembrane region" description="Helical" evidence="8">
    <location>
        <begin position="22"/>
        <end position="48"/>
    </location>
</feature>